<dbReference type="PROSITE" id="PS50887">
    <property type="entry name" value="GGDEF"/>
    <property type="match status" value="1"/>
</dbReference>
<sequence>MPVPSSWNMRMNTKLRTGEIAKNVVIWFACVLAGVELIVYLYYAPMGTARLRFEFLISGLITAVVSLPALAYGMILRERLTVANAALLELLQSDRMSGLLNRKVFMERLAVFMRDAERSVGVFAYVDADHFKLINDRFGHAVGDAAISLIAECIRQNSRSSDLMGRLGGQEFGIFLEGANLKQAVIIAERLRAQVSQASPELGIKGLELSVSIGLAVHKPGQSIEVLISQADRNLGIAKEGGRNAVVADLQRYSARTSG</sequence>
<evidence type="ECO:0000256" key="2">
    <source>
        <dbReference type="ARBA" id="ARBA00034247"/>
    </source>
</evidence>
<dbReference type="InterPro" id="IPR050469">
    <property type="entry name" value="Diguanylate_Cyclase"/>
</dbReference>
<dbReference type="AlphaFoldDB" id="A0A368K4K8"/>
<dbReference type="CDD" id="cd01949">
    <property type="entry name" value="GGDEF"/>
    <property type="match status" value="1"/>
</dbReference>
<dbReference type="PANTHER" id="PTHR45138:SF9">
    <property type="entry name" value="DIGUANYLATE CYCLASE DGCM-RELATED"/>
    <property type="match status" value="1"/>
</dbReference>
<evidence type="ECO:0000256" key="1">
    <source>
        <dbReference type="ARBA" id="ARBA00012528"/>
    </source>
</evidence>
<proteinExistence type="predicted"/>
<comment type="caution">
    <text evidence="5">The sequence shown here is derived from an EMBL/GenBank/DDBJ whole genome shotgun (WGS) entry which is preliminary data.</text>
</comment>
<feature type="transmembrane region" description="Helical" evidence="3">
    <location>
        <begin position="55"/>
        <end position="75"/>
    </location>
</feature>
<dbReference type="Proteomes" id="UP000253420">
    <property type="component" value="Unassembled WGS sequence"/>
</dbReference>
<protein>
    <recommendedName>
        <fullName evidence="1">diguanylate cyclase</fullName>
        <ecNumber evidence="1">2.7.7.65</ecNumber>
    </recommendedName>
</protein>
<dbReference type="InterPro" id="IPR043128">
    <property type="entry name" value="Rev_trsase/Diguanyl_cyclase"/>
</dbReference>
<keyword evidence="3" id="KW-0812">Transmembrane</keyword>
<dbReference type="SMART" id="SM00267">
    <property type="entry name" value="GGDEF"/>
    <property type="match status" value="1"/>
</dbReference>
<keyword evidence="6" id="KW-1185">Reference proteome</keyword>
<dbReference type="InterPro" id="IPR029787">
    <property type="entry name" value="Nucleotide_cyclase"/>
</dbReference>
<feature type="transmembrane region" description="Helical" evidence="3">
    <location>
        <begin position="20"/>
        <end position="43"/>
    </location>
</feature>
<name>A0A368K4K8_9HYPH</name>
<dbReference type="EC" id="2.7.7.65" evidence="1"/>
<dbReference type="Pfam" id="PF00990">
    <property type="entry name" value="GGDEF"/>
    <property type="match status" value="1"/>
</dbReference>
<dbReference type="GO" id="GO:0052621">
    <property type="term" value="F:diguanylate cyclase activity"/>
    <property type="evidence" value="ECO:0007669"/>
    <property type="project" value="UniProtKB-EC"/>
</dbReference>
<dbReference type="InterPro" id="IPR000160">
    <property type="entry name" value="GGDEF_dom"/>
</dbReference>
<gene>
    <name evidence="5" type="ORF">DUT91_07500</name>
</gene>
<organism evidence="5 6">
    <name type="scientific">Phyllobacterium salinisoli</name>
    <dbReference type="NCBI Taxonomy" id="1899321"/>
    <lineage>
        <taxon>Bacteria</taxon>
        <taxon>Pseudomonadati</taxon>
        <taxon>Pseudomonadota</taxon>
        <taxon>Alphaproteobacteria</taxon>
        <taxon>Hyphomicrobiales</taxon>
        <taxon>Phyllobacteriaceae</taxon>
        <taxon>Phyllobacterium</taxon>
    </lineage>
</organism>
<evidence type="ECO:0000259" key="4">
    <source>
        <dbReference type="PROSITE" id="PS50887"/>
    </source>
</evidence>
<comment type="catalytic activity">
    <reaction evidence="2">
        <text>2 GTP = 3',3'-c-di-GMP + 2 diphosphate</text>
        <dbReference type="Rhea" id="RHEA:24898"/>
        <dbReference type="ChEBI" id="CHEBI:33019"/>
        <dbReference type="ChEBI" id="CHEBI:37565"/>
        <dbReference type="ChEBI" id="CHEBI:58805"/>
        <dbReference type="EC" id="2.7.7.65"/>
    </reaction>
</comment>
<evidence type="ECO:0000256" key="3">
    <source>
        <dbReference type="SAM" id="Phobius"/>
    </source>
</evidence>
<dbReference type="SUPFAM" id="SSF55073">
    <property type="entry name" value="Nucleotide cyclase"/>
    <property type="match status" value="1"/>
</dbReference>
<dbReference type="NCBIfam" id="TIGR00254">
    <property type="entry name" value="GGDEF"/>
    <property type="match status" value="1"/>
</dbReference>
<accession>A0A368K4K8</accession>
<evidence type="ECO:0000313" key="6">
    <source>
        <dbReference type="Proteomes" id="UP000253420"/>
    </source>
</evidence>
<dbReference type="PANTHER" id="PTHR45138">
    <property type="entry name" value="REGULATORY COMPONENTS OF SENSORY TRANSDUCTION SYSTEM"/>
    <property type="match status" value="1"/>
</dbReference>
<dbReference type="Gene3D" id="3.30.70.270">
    <property type="match status" value="1"/>
</dbReference>
<reference evidence="5 6" key="1">
    <citation type="submission" date="2018-07" db="EMBL/GenBank/DDBJ databases">
        <title>The draft genome of Phyllobacterium salinisoli.</title>
        <authorList>
            <person name="Liu L."/>
            <person name="Li L."/>
            <person name="Zhang X."/>
            <person name="Liang L."/>
        </authorList>
    </citation>
    <scope>NUCLEOTIDE SEQUENCE [LARGE SCALE GENOMIC DNA]</scope>
    <source>
        <strain evidence="5 6">LLAN61</strain>
    </source>
</reference>
<evidence type="ECO:0000313" key="5">
    <source>
        <dbReference type="EMBL" id="RCS24161.1"/>
    </source>
</evidence>
<keyword evidence="3" id="KW-0472">Membrane</keyword>
<keyword evidence="3" id="KW-1133">Transmembrane helix</keyword>
<feature type="domain" description="GGDEF" evidence="4">
    <location>
        <begin position="119"/>
        <end position="251"/>
    </location>
</feature>
<dbReference type="EMBL" id="QOZG01000003">
    <property type="protein sequence ID" value="RCS24161.1"/>
    <property type="molecule type" value="Genomic_DNA"/>
</dbReference>